<dbReference type="eggNOG" id="KOG1097">
    <property type="taxonomic scope" value="Eukaryota"/>
</dbReference>
<dbReference type="GO" id="GO:0006154">
    <property type="term" value="P:adenosine catabolic process"/>
    <property type="evidence" value="ECO:0007669"/>
    <property type="project" value="TreeGrafter"/>
</dbReference>
<evidence type="ECO:0000256" key="4">
    <source>
        <dbReference type="ARBA" id="ARBA00022801"/>
    </source>
</evidence>
<dbReference type="PANTHER" id="PTHR11409:SF42">
    <property type="entry name" value="ADENOSINE DEAMINASE-LIKE PROTEIN"/>
    <property type="match status" value="1"/>
</dbReference>
<evidence type="ECO:0000256" key="6">
    <source>
        <dbReference type="ARBA" id="ARBA00023080"/>
    </source>
</evidence>
<keyword evidence="4" id="KW-0378">Hydrolase</keyword>
<evidence type="ECO:0000313" key="10">
    <source>
        <dbReference type="Proteomes" id="UP000030671"/>
    </source>
</evidence>
<dbReference type="Pfam" id="PF00962">
    <property type="entry name" value="A_deaminase"/>
    <property type="match status" value="1"/>
</dbReference>
<dbReference type="HOGENOM" id="CLU_039228_3_0_1"/>
<evidence type="ECO:0000256" key="3">
    <source>
        <dbReference type="ARBA" id="ARBA00022723"/>
    </source>
</evidence>
<dbReference type="InterPro" id="IPR032466">
    <property type="entry name" value="Metal_Hydrolase"/>
</dbReference>
<dbReference type="InterPro" id="IPR001365">
    <property type="entry name" value="A_deaminase_dom"/>
</dbReference>
<dbReference type="GO" id="GO:0046872">
    <property type="term" value="F:metal ion binding"/>
    <property type="evidence" value="ECO:0007669"/>
    <property type="project" value="UniProtKB-KW"/>
</dbReference>
<dbReference type="GO" id="GO:0046103">
    <property type="term" value="P:inosine biosynthetic process"/>
    <property type="evidence" value="ECO:0007669"/>
    <property type="project" value="TreeGrafter"/>
</dbReference>
<evidence type="ECO:0000256" key="7">
    <source>
        <dbReference type="ARBA" id="ARBA00048787"/>
    </source>
</evidence>
<dbReference type="OrthoDB" id="272271at2759"/>
<comment type="cofactor">
    <cofactor evidence="1">
        <name>Zn(2+)</name>
        <dbReference type="ChEBI" id="CHEBI:29105"/>
    </cofactor>
</comment>
<organism evidence="9 10">
    <name type="scientific">Heterobasidion irregulare (strain TC 32-1)</name>
    <dbReference type="NCBI Taxonomy" id="747525"/>
    <lineage>
        <taxon>Eukaryota</taxon>
        <taxon>Fungi</taxon>
        <taxon>Dikarya</taxon>
        <taxon>Basidiomycota</taxon>
        <taxon>Agaricomycotina</taxon>
        <taxon>Agaricomycetes</taxon>
        <taxon>Russulales</taxon>
        <taxon>Bondarzewiaceae</taxon>
        <taxon>Heterobasidion</taxon>
        <taxon>Heterobasidion annosum species complex</taxon>
    </lineage>
</organism>
<comment type="catalytic activity">
    <reaction evidence="7">
        <text>N(6)-methyl-AMP + H2O + H(+) = IMP + methylamine</text>
        <dbReference type="Rhea" id="RHEA:16001"/>
        <dbReference type="ChEBI" id="CHEBI:15377"/>
        <dbReference type="ChEBI" id="CHEBI:15378"/>
        <dbReference type="ChEBI" id="CHEBI:58053"/>
        <dbReference type="ChEBI" id="CHEBI:59338"/>
        <dbReference type="ChEBI" id="CHEBI:144842"/>
    </reaction>
    <physiologicalReaction direction="left-to-right" evidence="7">
        <dbReference type="Rhea" id="RHEA:16002"/>
    </physiologicalReaction>
</comment>
<reference evidence="9 10" key="1">
    <citation type="journal article" date="2012" name="New Phytol.">
        <title>Insight into trade-off between wood decay and parasitism from the genome of a fungal forest pathogen.</title>
        <authorList>
            <person name="Olson A."/>
            <person name="Aerts A."/>
            <person name="Asiegbu F."/>
            <person name="Belbahri L."/>
            <person name="Bouzid O."/>
            <person name="Broberg A."/>
            <person name="Canback B."/>
            <person name="Coutinho P.M."/>
            <person name="Cullen D."/>
            <person name="Dalman K."/>
            <person name="Deflorio G."/>
            <person name="van Diepen L.T."/>
            <person name="Dunand C."/>
            <person name="Duplessis S."/>
            <person name="Durling M."/>
            <person name="Gonthier P."/>
            <person name="Grimwood J."/>
            <person name="Fossdal C.G."/>
            <person name="Hansson D."/>
            <person name="Henrissat B."/>
            <person name="Hietala A."/>
            <person name="Himmelstrand K."/>
            <person name="Hoffmeister D."/>
            <person name="Hogberg N."/>
            <person name="James T.Y."/>
            <person name="Karlsson M."/>
            <person name="Kohler A."/>
            <person name="Kues U."/>
            <person name="Lee Y.H."/>
            <person name="Lin Y.C."/>
            <person name="Lind M."/>
            <person name="Lindquist E."/>
            <person name="Lombard V."/>
            <person name="Lucas S."/>
            <person name="Lunden K."/>
            <person name="Morin E."/>
            <person name="Murat C."/>
            <person name="Park J."/>
            <person name="Raffaello T."/>
            <person name="Rouze P."/>
            <person name="Salamov A."/>
            <person name="Schmutz J."/>
            <person name="Solheim H."/>
            <person name="Stahlberg J."/>
            <person name="Velez H."/>
            <person name="de Vries R.P."/>
            <person name="Wiebenga A."/>
            <person name="Woodward S."/>
            <person name="Yakovlev I."/>
            <person name="Garbelotto M."/>
            <person name="Martin F."/>
            <person name="Grigoriev I.V."/>
            <person name="Stenlid J."/>
        </authorList>
    </citation>
    <scope>NUCLEOTIDE SEQUENCE [LARGE SCALE GENOMIC DNA]</scope>
    <source>
        <strain evidence="9 10">TC 32-1</strain>
    </source>
</reference>
<dbReference type="InParanoid" id="W4KPF4"/>
<feature type="domain" description="Adenosine deaminase" evidence="8">
    <location>
        <begin position="27"/>
        <end position="342"/>
    </location>
</feature>
<evidence type="ECO:0000256" key="5">
    <source>
        <dbReference type="ARBA" id="ARBA00022833"/>
    </source>
</evidence>
<keyword evidence="10" id="KW-1185">Reference proteome</keyword>
<dbReference type="RefSeq" id="XP_009541590.1">
    <property type="nucleotide sequence ID" value="XM_009543295.1"/>
</dbReference>
<keyword evidence="5" id="KW-0862">Zinc</keyword>
<dbReference type="GO" id="GO:0009117">
    <property type="term" value="P:nucleotide metabolic process"/>
    <property type="evidence" value="ECO:0007669"/>
    <property type="project" value="UniProtKB-KW"/>
</dbReference>
<evidence type="ECO:0000256" key="2">
    <source>
        <dbReference type="ARBA" id="ARBA00006676"/>
    </source>
</evidence>
<dbReference type="AlphaFoldDB" id="W4KPF4"/>
<gene>
    <name evidence="9" type="ORF">HETIRDRAFT_122018</name>
</gene>
<keyword evidence="6" id="KW-0546">Nucleotide metabolism</keyword>
<dbReference type="InterPro" id="IPR006330">
    <property type="entry name" value="Ado/ade_deaminase"/>
</dbReference>
<dbReference type="Gene3D" id="3.20.20.140">
    <property type="entry name" value="Metal-dependent hydrolases"/>
    <property type="match status" value="1"/>
</dbReference>
<evidence type="ECO:0000256" key="1">
    <source>
        <dbReference type="ARBA" id="ARBA00001947"/>
    </source>
</evidence>
<protein>
    <recommendedName>
        <fullName evidence="8">Adenosine deaminase domain-containing protein</fullName>
    </recommendedName>
</protein>
<dbReference type="SUPFAM" id="SSF51556">
    <property type="entry name" value="Metallo-dependent hydrolases"/>
    <property type="match status" value="1"/>
</dbReference>
<dbReference type="KEGG" id="hir:HETIRDRAFT_122018"/>
<keyword evidence="3" id="KW-0479">Metal-binding</keyword>
<name>W4KPF4_HETIT</name>
<accession>W4KPF4</accession>
<comment type="similarity">
    <text evidence="2">Belongs to the metallo-dependent hydrolases superfamily. Adenosine and AMP deaminases family.</text>
</comment>
<dbReference type="STRING" id="747525.W4KPF4"/>
<dbReference type="GeneID" id="20666766"/>
<dbReference type="Proteomes" id="UP000030671">
    <property type="component" value="Unassembled WGS sequence"/>
</dbReference>
<dbReference type="EMBL" id="KI925454">
    <property type="protein sequence ID" value="ETW87723.1"/>
    <property type="molecule type" value="Genomic_DNA"/>
</dbReference>
<sequence>MLPIAGPARVALQALSSSQISFLHRLPKAELHAHLNGSIPLPVLQDLAREHAAARSTPSEDVSAGIKRLQEGVRLDKIGDFFGLFPAIYALTATAPALRRATRSVLEHFLGGDEPQVSYLELRTTPKHNEHMTRRVYLETVLDEIEKYTDEQAALVVSLDRRMTGDVAEEVVSLAAQLKQEGRRVVGVDLCGDPMAGDMAVFSKHFKAARRAGLGVTLHIAETEKNPAPETLQLLSCEPKRLGHATFLNEEAKEIVLKNKICIEICLTSNLLCKTVGTLEDHHIRYYLKNDHPIAICTDDILPFRTSMLGEYALLIAPKPLGLGLSEQEIERVAKMSMESRFKP</sequence>
<dbReference type="GO" id="GO:0004000">
    <property type="term" value="F:adenosine deaminase activity"/>
    <property type="evidence" value="ECO:0007669"/>
    <property type="project" value="TreeGrafter"/>
</dbReference>
<evidence type="ECO:0000313" key="9">
    <source>
        <dbReference type="EMBL" id="ETW87723.1"/>
    </source>
</evidence>
<dbReference type="PANTHER" id="PTHR11409">
    <property type="entry name" value="ADENOSINE DEAMINASE"/>
    <property type="match status" value="1"/>
</dbReference>
<evidence type="ECO:0000259" key="8">
    <source>
        <dbReference type="Pfam" id="PF00962"/>
    </source>
</evidence>
<proteinExistence type="inferred from homology"/>